<protein>
    <submittedName>
        <fullName evidence="1">Uncharacterized protein</fullName>
    </submittedName>
</protein>
<accession>A0A3T1D2D7</accession>
<sequence length="83" mass="9069">MLEWGVGLLVNRGFSIVTFFGPDGLLVNCGFSIVNFYGLDEVIRDPWAREGWPSAQLAATAKKLLIITYGAASLYVKSVAYLP</sequence>
<dbReference type="AlphaFoldDB" id="A0A3T1D2D7"/>
<name>A0A3T1D2D7_9BACL</name>
<keyword evidence="2" id="KW-1185">Reference proteome</keyword>
<gene>
    <name evidence="1" type="ORF">KCTCHS21_15640</name>
</gene>
<evidence type="ECO:0000313" key="1">
    <source>
        <dbReference type="EMBL" id="BBI32165.1"/>
    </source>
</evidence>
<dbReference type="RefSeq" id="WP_130606510.1">
    <property type="nucleotide sequence ID" value="NZ_AP019400.1"/>
</dbReference>
<organism evidence="1 2">
    <name type="scientific">Cohnella abietis</name>
    <dbReference type="NCBI Taxonomy" id="2507935"/>
    <lineage>
        <taxon>Bacteria</taxon>
        <taxon>Bacillati</taxon>
        <taxon>Bacillota</taxon>
        <taxon>Bacilli</taxon>
        <taxon>Bacillales</taxon>
        <taxon>Paenibacillaceae</taxon>
        <taxon>Cohnella</taxon>
    </lineage>
</organism>
<evidence type="ECO:0000313" key="2">
    <source>
        <dbReference type="Proteomes" id="UP000289856"/>
    </source>
</evidence>
<reference evidence="1 2" key="1">
    <citation type="submission" date="2019-01" db="EMBL/GenBank/DDBJ databases">
        <title>Complete genome sequence of Cohnella hallensis HS21 isolated from Korean fir (Abies koreana) rhizospheric soil.</title>
        <authorList>
            <person name="Jiang L."/>
            <person name="Kang S.W."/>
            <person name="Kim S."/>
            <person name="Jung J."/>
            <person name="Kim C.Y."/>
            <person name="Kim D.H."/>
            <person name="Kim S.W."/>
            <person name="Lee J."/>
        </authorList>
    </citation>
    <scope>NUCLEOTIDE SEQUENCE [LARGE SCALE GENOMIC DNA]</scope>
    <source>
        <strain evidence="1 2">HS21</strain>
    </source>
</reference>
<proteinExistence type="predicted"/>
<dbReference type="EMBL" id="AP019400">
    <property type="protein sequence ID" value="BBI32165.1"/>
    <property type="molecule type" value="Genomic_DNA"/>
</dbReference>
<dbReference type="Proteomes" id="UP000289856">
    <property type="component" value="Chromosome"/>
</dbReference>
<dbReference type="KEGG" id="cohn:KCTCHS21_15640"/>